<dbReference type="Proteomes" id="UP000240572">
    <property type="component" value="Unassembled WGS sequence"/>
</dbReference>
<name>A0A2P8D4U4_9BACT</name>
<gene>
    <name evidence="2" type="ORF">B0I18_104333</name>
</gene>
<accession>A0A2P8D4U4</accession>
<reference evidence="2 3" key="1">
    <citation type="submission" date="2018-03" db="EMBL/GenBank/DDBJ databases">
        <title>Genomic Encyclopedia of Type Strains, Phase III (KMG-III): the genomes of soil and plant-associated and newly described type strains.</title>
        <authorList>
            <person name="Whitman W."/>
        </authorList>
    </citation>
    <scope>NUCLEOTIDE SEQUENCE [LARGE SCALE GENOMIC DNA]</scope>
    <source>
        <strain evidence="2 3">CGMCC 1.12700</strain>
    </source>
</reference>
<sequence>MKKILITLLALLPAISWGQAYINGNVELEDFTNWKCYTGMNTTGTLNLSTFVPGIVPGRHTLMRPGPDPVVGSPYLDRTFPYQVFGNTPNPVFHDSFSIRLGNNGTGRQAEIVSYRISALSALDGFSIAMVMQNGHPTATAENPFVSYWVSRSDVLASSMDAGNLLGVQQVPANGSTYFRHAGGDVVFREWTRINLLTAFPSLVTSVGAPVTLYFATADCQASGHFGYAYIDNVFPKSWTVSAFTAPATFSIGAGNIFVDGMASVAESKYRWQIVNTTAMSAPTYTTSYFSGFVGGGINLRPVFDAIVPSGYFIPGNNYKITLLTENDGSGSLAQSFRTLLATP</sequence>
<evidence type="ECO:0000313" key="2">
    <source>
        <dbReference type="EMBL" id="PSK92234.1"/>
    </source>
</evidence>
<proteinExistence type="predicted"/>
<dbReference type="AlphaFoldDB" id="A0A2P8D4U4"/>
<feature type="chain" id="PRO_5015177067" evidence="1">
    <location>
        <begin position="21"/>
        <end position="344"/>
    </location>
</feature>
<comment type="caution">
    <text evidence="2">The sequence shown here is derived from an EMBL/GenBank/DDBJ whole genome shotgun (WGS) entry which is preliminary data.</text>
</comment>
<dbReference type="EMBL" id="PYGD01000004">
    <property type="protein sequence ID" value="PSK92234.1"/>
    <property type="molecule type" value="Genomic_DNA"/>
</dbReference>
<organism evidence="2 3">
    <name type="scientific">Taibaiella chishuiensis</name>
    <dbReference type="NCBI Taxonomy" id="1434707"/>
    <lineage>
        <taxon>Bacteria</taxon>
        <taxon>Pseudomonadati</taxon>
        <taxon>Bacteroidota</taxon>
        <taxon>Chitinophagia</taxon>
        <taxon>Chitinophagales</taxon>
        <taxon>Chitinophagaceae</taxon>
        <taxon>Taibaiella</taxon>
    </lineage>
</organism>
<protein>
    <submittedName>
        <fullName evidence="2">Uncharacterized protein</fullName>
    </submittedName>
</protein>
<dbReference type="RefSeq" id="WP_106523294.1">
    <property type="nucleotide sequence ID" value="NZ_PYGD01000004.1"/>
</dbReference>
<evidence type="ECO:0000256" key="1">
    <source>
        <dbReference type="SAM" id="SignalP"/>
    </source>
</evidence>
<keyword evidence="1" id="KW-0732">Signal</keyword>
<evidence type="ECO:0000313" key="3">
    <source>
        <dbReference type="Proteomes" id="UP000240572"/>
    </source>
</evidence>
<feature type="signal peptide" evidence="1">
    <location>
        <begin position="1"/>
        <end position="20"/>
    </location>
</feature>
<keyword evidence="3" id="KW-1185">Reference proteome</keyword>
<dbReference type="OrthoDB" id="1490014at2"/>